<reference evidence="3 4" key="1">
    <citation type="submission" date="2024-05" db="EMBL/GenBank/DDBJ databases">
        <title>Sinomonas sp. nov., isolated from a waste landfill.</title>
        <authorList>
            <person name="Zhao Y."/>
        </authorList>
    </citation>
    <scope>NUCLEOTIDE SEQUENCE [LARGE SCALE GENOMIC DNA]</scope>
    <source>
        <strain evidence="3 4">CCTCC AB2014300</strain>
    </source>
</reference>
<evidence type="ECO:0008006" key="5">
    <source>
        <dbReference type="Google" id="ProtNLM"/>
    </source>
</evidence>
<gene>
    <name evidence="3" type="ORF">ABCQ75_13880</name>
</gene>
<evidence type="ECO:0000313" key="3">
    <source>
        <dbReference type="EMBL" id="MEN2745612.1"/>
    </source>
</evidence>
<dbReference type="RefSeq" id="WP_345886091.1">
    <property type="nucleotide sequence ID" value="NZ_JBDFRB010000015.1"/>
</dbReference>
<feature type="transmembrane region" description="Helical" evidence="2">
    <location>
        <begin position="155"/>
        <end position="176"/>
    </location>
</feature>
<organism evidence="3 4">
    <name type="scientific">Sinomonas halotolerans</name>
    <dbReference type="NCBI Taxonomy" id="1644133"/>
    <lineage>
        <taxon>Bacteria</taxon>
        <taxon>Bacillati</taxon>
        <taxon>Actinomycetota</taxon>
        <taxon>Actinomycetes</taxon>
        <taxon>Micrococcales</taxon>
        <taxon>Micrococcaceae</taxon>
        <taxon>Sinomonas</taxon>
    </lineage>
</organism>
<proteinExistence type="predicted"/>
<keyword evidence="2" id="KW-1133">Transmembrane helix</keyword>
<keyword evidence="2" id="KW-0472">Membrane</keyword>
<dbReference type="Proteomes" id="UP001422074">
    <property type="component" value="Unassembled WGS sequence"/>
</dbReference>
<feature type="transmembrane region" description="Helical" evidence="2">
    <location>
        <begin position="196"/>
        <end position="220"/>
    </location>
</feature>
<evidence type="ECO:0000313" key="4">
    <source>
        <dbReference type="Proteomes" id="UP001422074"/>
    </source>
</evidence>
<sequence length="238" mass="25584">MSSEYREPHGERRGRHDRDWNEGTDRERHLDRERDPERDWDGDRERDVDRDWDGDRAAVSAEQRRRFGGVKPGAAFFGWLTATGMSVLLTALVSAAGAGLGVATQTDAQDLAGQAAQNVGIAGAVAVAVILFVAYYCGGYVAGRMARFNGIKQGIAVWVWAVVFAILFAVLVMVAGSQFNVLSTLNSFPRIPVDEGTLTTGGVIVLAVAAVITLAAAALGGRAGTRYHRRIDRAPLEG</sequence>
<name>A0ABU9X2C1_9MICC</name>
<feature type="region of interest" description="Disordered" evidence="1">
    <location>
        <begin position="1"/>
        <end position="49"/>
    </location>
</feature>
<feature type="transmembrane region" description="Helical" evidence="2">
    <location>
        <begin position="74"/>
        <end position="100"/>
    </location>
</feature>
<evidence type="ECO:0000256" key="1">
    <source>
        <dbReference type="SAM" id="MobiDB-lite"/>
    </source>
</evidence>
<dbReference type="EMBL" id="JBDFRB010000015">
    <property type="protein sequence ID" value="MEN2745612.1"/>
    <property type="molecule type" value="Genomic_DNA"/>
</dbReference>
<keyword evidence="2" id="KW-0812">Transmembrane</keyword>
<protein>
    <recommendedName>
        <fullName evidence="5">Major facilitator superfamily (MFS) profile domain-containing protein</fullName>
    </recommendedName>
</protein>
<feature type="transmembrane region" description="Helical" evidence="2">
    <location>
        <begin position="120"/>
        <end position="143"/>
    </location>
</feature>
<evidence type="ECO:0000256" key="2">
    <source>
        <dbReference type="SAM" id="Phobius"/>
    </source>
</evidence>
<comment type="caution">
    <text evidence="3">The sequence shown here is derived from an EMBL/GenBank/DDBJ whole genome shotgun (WGS) entry which is preliminary data.</text>
</comment>
<keyword evidence="4" id="KW-1185">Reference proteome</keyword>
<accession>A0ABU9X2C1</accession>